<reference evidence="1 2" key="1">
    <citation type="submission" date="2019-12" db="EMBL/GenBank/DDBJ databases">
        <title>Shinella kummerowiae sp. nov., a symbiotic bacterium isolated from root nodules of the herbal legume Kummerowia stipulacea.</title>
        <authorList>
            <person name="Gao J."/>
        </authorList>
    </citation>
    <scope>NUCLEOTIDE SEQUENCE [LARGE SCALE GENOMIC DNA]</scope>
    <source>
        <strain evidence="1 2">CCBAU 25048</strain>
    </source>
</reference>
<protein>
    <submittedName>
        <fullName evidence="1">Uncharacterized protein</fullName>
    </submittedName>
</protein>
<dbReference type="EMBL" id="WUMK01000004">
    <property type="protein sequence ID" value="MXN45938.1"/>
    <property type="molecule type" value="Genomic_DNA"/>
</dbReference>
<accession>A0A6N8SEC6</accession>
<dbReference type="AlphaFoldDB" id="A0A6N8SEC6"/>
<organism evidence="1 2">
    <name type="scientific">Shinella kummerowiae</name>
    <dbReference type="NCBI Taxonomy" id="417745"/>
    <lineage>
        <taxon>Bacteria</taxon>
        <taxon>Pseudomonadati</taxon>
        <taxon>Pseudomonadota</taxon>
        <taxon>Alphaproteobacteria</taxon>
        <taxon>Hyphomicrobiales</taxon>
        <taxon>Rhizobiaceae</taxon>
        <taxon>Shinella</taxon>
    </lineage>
</organism>
<comment type="caution">
    <text evidence="1">The sequence shown here is derived from an EMBL/GenBank/DDBJ whole genome shotgun (WGS) entry which is preliminary data.</text>
</comment>
<name>A0A6N8SEC6_9HYPH</name>
<gene>
    <name evidence="1" type="ORF">GR138_12110</name>
</gene>
<sequence>MVDMDESRPALKVGDKVRVRSGSTLERTRWNDRNAVGIVVEVAHIPAFGRGVKIRWPNEDVEPAFSEAGQYDLVEGA</sequence>
<dbReference type="RefSeq" id="WP_160859499.1">
    <property type="nucleotide sequence ID" value="NZ_WUMK01000004.1"/>
</dbReference>
<dbReference type="Proteomes" id="UP000435802">
    <property type="component" value="Unassembled WGS sequence"/>
</dbReference>
<proteinExistence type="predicted"/>
<evidence type="ECO:0000313" key="1">
    <source>
        <dbReference type="EMBL" id="MXN45938.1"/>
    </source>
</evidence>
<evidence type="ECO:0000313" key="2">
    <source>
        <dbReference type="Proteomes" id="UP000435802"/>
    </source>
</evidence>
<keyword evidence="2" id="KW-1185">Reference proteome</keyword>